<keyword evidence="2" id="KW-1185">Reference proteome</keyword>
<organism evidence="1 2">
    <name type="scientific">Nonomuraea dietziae</name>
    <dbReference type="NCBI Taxonomy" id="65515"/>
    <lineage>
        <taxon>Bacteria</taxon>
        <taxon>Bacillati</taxon>
        <taxon>Actinomycetota</taxon>
        <taxon>Actinomycetes</taxon>
        <taxon>Streptosporangiales</taxon>
        <taxon>Streptosporangiaceae</taxon>
        <taxon>Nonomuraea</taxon>
    </lineage>
</organism>
<gene>
    <name evidence="1" type="ORF">FHR33_009811</name>
</gene>
<dbReference type="EMBL" id="JACIBV010000003">
    <property type="protein sequence ID" value="MBB3733858.1"/>
    <property type="molecule type" value="Genomic_DNA"/>
</dbReference>
<reference evidence="1 2" key="1">
    <citation type="submission" date="2020-08" db="EMBL/GenBank/DDBJ databases">
        <title>Sequencing the genomes of 1000 actinobacteria strains.</title>
        <authorList>
            <person name="Klenk H.-P."/>
        </authorList>
    </citation>
    <scope>NUCLEOTIDE SEQUENCE [LARGE SCALE GENOMIC DNA]</scope>
    <source>
        <strain evidence="1 2">DSM 44320</strain>
    </source>
</reference>
<name>A0A7W5VKN8_9ACTN</name>
<proteinExistence type="predicted"/>
<dbReference type="GeneID" id="95395779"/>
<dbReference type="RefSeq" id="WP_183662617.1">
    <property type="nucleotide sequence ID" value="NZ_JACIBV010000003.1"/>
</dbReference>
<protein>
    <submittedName>
        <fullName evidence="1">Uncharacterized protein</fullName>
    </submittedName>
</protein>
<dbReference type="Proteomes" id="UP000579945">
    <property type="component" value="Unassembled WGS sequence"/>
</dbReference>
<comment type="caution">
    <text evidence="1">The sequence shown here is derived from an EMBL/GenBank/DDBJ whole genome shotgun (WGS) entry which is preliminary data.</text>
</comment>
<evidence type="ECO:0000313" key="2">
    <source>
        <dbReference type="Proteomes" id="UP000579945"/>
    </source>
</evidence>
<dbReference type="AlphaFoldDB" id="A0A7W5VKN8"/>
<sequence>MGADDGSCRRLAEIAVLADHRLLHISHRRGEAGSAVEGTAELTVPTWSPGAVRRAVAADLGGLPVRGVVPLGSDGVVLAAQLAEHFNLPGSGRQAAESLADRWRVHQAWLGGGCGVPRARLVHSLPQRRWRTQSCSAIRSRSPRAEPIQP</sequence>
<evidence type="ECO:0000313" key="1">
    <source>
        <dbReference type="EMBL" id="MBB3733858.1"/>
    </source>
</evidence>
<accession>A0A7W5VKN8</accession>